<sequence length="27" mass="3162">MLIYGQHSHESYKSVHHSRAGMNHIQL</sequence>
<feature type="region of interest" description="Disordered" evidence="1">
    <location>
        <begin position="1"/>
        <end position="27"/>
    </location>
</feature>
<organism evidence="2">
    <name type="scientific">Arundo donax</name>
    <name type="common">Giant reed</name>
    <name type="synonym">Donax arundinaceus</name>
    <dbReference type="NCBI Taxonomy" id="35708"/>
    <lineage>
        <taxon>Eukaryota</taxon>
        <taxon>Viridiplantae</taxon>
        <taxon>Streptophyta</taxon>
        <taxon>Embryophyta</taxon>
        <taxon>Tracheophyta</taxon>
        <taxon>Spermatophyta</taxon>
        <taxon>Magnoliopsida</taxon>
        <taxon>Liliopsida</taxon>
        <taxon>Poales</taxon>
        <taxon>Poaceae</taxon>
        <taxon>PACMAD clade</taxon>
        <taxon>Arundinoideae</taxon>
        <taxon>Arundineae</taxon>
        <taxon>Arundo</taxon>
    </lineage>
</organism>
<reference evidence="2" key="2">
    <citation type="journal article" date="2015" name="Data Brief">
        <title>Shoot transcriptome of the giant reed, Arundo donax.</title>
        <authorList>
            <person name="Barrero R.A."/>
            <person name="Guerrero F.D."/>
            <person name="Moolhuijzen P."/>
            <person name="Goolsby J.A."/>
            <person name="Tidwell J."/>
            <person name="Bellgard S.E."/>
            <person name="Bellgard M.I."/>
        </authorList>
    </citation>
    <scope>NUCLEOTIDE SEQUENCE</scope>
    <source>
        <tissue evidence="2">Shoot tissue taken approximately 20 cm above the soil surface</tissue>
    </source>
</reference>
<name>A0A0A9CCV1_ARUDO</name>
<accession>A0A0A9CCV1</accession>
<dbReference type="EMBL" id="GBRH01225612">
    <property type="protein sequence ID" value="JAD72283.1"/>
    <property type="molecule type" value="Transcribed_RNA"/>
</dbReference>
<dbReference type="AlphaFoldDB" id="A0A0A9CCV1"/>
<evidence type="ECO:0000313" key="2">
    <source>
        <dbReference type="EMBL" id="JAD72283.1"/>
    </source>
</evidence>
<protein>
    <submittedName>
        <fullName evidence="2">Uncharacterized protein</fullName>
    </submittedName>
</protein>
<evidence type="ECO:0000256" key="1">
    <source>
        <dbReference type="SAM" id="MobiDB-lite"/>
    </source>
</evidence>
<proteinExistence type="predicted"/>
<reference evidence="2" key="1">
    <citation type="submission" date="2014-09" db="EMBL/GenBank/DDBJ databases">
        <authorList>
            <person name="Magalhaes I.L.F."/>
            <person name="Oliveira U."/>
            <person name="Santos F.R."/>
            <person name="Vidigal T.H.D.A."/>
            <person name="Brescovit A.D."/>
            <person name="Santos A.J."/>
        </authorList>
    </citation>
    <scope>NUCLEOTIDE SEQUENCE</scope>
    <source>
        <tissue evidence="2">Shoot tissue taken approximately 20 cm above the soil surface</tissue>
    </source>
</reference>